<sequence>MGSTGPGFLEKRVRKLIRARQDATEKVAVQLRLQTSPTMAKDPNGDETCSLVKAPKVPRTCIAIPLTSCPPLHLAERPSHLPSTLPPSIQAAFKQARDTGFKRVEISPDEDLERLLRFKQDSQEGEETAKNESPAISKSDDQEAVQLEHCNDSTDIGDSRDSTTDDSEGIQPEKVENVQETDDSSESEVPESPANQAEPYEEALETDDSSDQEWECQTSVRITSGHNKSQNRRRKIFERPQELDSLISTWKQGSEGCADDSQV</sequence>
<evidence type="ECO:0000256" key="1">
    <source>
        <dbReference type="SAM" id="MobiDB-lite"/>
    </source>
</evidence>
<dbReference type="HOGENOM" id="CLU_1058160_0_0_1"/>
<keyword evidence="3" id="KW-1185">Reference proteome</keyword>
<proteinExistence type="predicted"/>
<dbReference type="Proteomes" id="UP000016932">
    <property type="component" value="Unassembled WGS sequence"/>
</dbReference>
<evidence type="ECO:0000313" key="3">
    <source>
        <dbReference type="Proteomes" id="UP000016932"/>
    </source>
</evidence>
<dbReference type="RefSeq" id="XP_007926441.1">
    <property type="nucleotide sequence ID" value="XM_007928250.1"/>
</dbReference>
<feature type="compositionally biased region" description="Acidic residues" evidence="1">
    <location>
        <begin position="179"/>
        <end position="189"/>
    </location>
</feature>
<accession>M3B164</accession>
<dbReference type="AlphaFoldDB" id="M3B164"/>
<dbReference type="OrthoDB" id="3650505at2759"/>
<protein>
    <submittedName>
        <fullName evidence="2">Uncharacterized protein</fullName>
    </submittedName>
</protein>
<dbReference type="KEGG" id="pfj:MYCFIDRAFT_196494"/>
<feature type="compositionally biased region" description="Basic and acidic residues" evidence="1">
    <location>
        <begin position="149"/>
        <end position="163"/>
    </location>
</feature>
<dbReference type="EMBL" id="KB446558">
    <property type="protein sequence ID" value="EME83128.1"/>
    <property type="molecule type" value="Genomic_DNA"/>
</dbReference>
<dbReference type="VEuPathDB" id="FungiDB:MYCFIDRAFT_196494"/>
<feature type="region of interest" description="Disordered" evidence="1">
    <location>
        <begin position="119"/>
        <end position="239"/>
    </location>
</feature>
<organism evidence="2 3">
    <name type="scientific">Pseudocercospora fijiensis (strain CIRAD86)</name>
    <name type="common">Black leaf streak disease fungus</name>
    <name type="synonym">Mycosphaerella fijiensis</name>
    <dbReference type="NCBI Taxonomy" id="383855"/>
    <lineage>
        <taxon>Eukaryota</taxon>
        <taxon>Fungi</taxon>
        <taxon>Dikarya</taxon>
        <taxon>Ascomycota</taxon>
        <taxon>Pezizomycotina</taxon>
        <taxon>Dothideomycetes</taxon>
        <taxon>Dothideomycetidae</taxon>
        <taxon>Mycosphaerellales</taxon>
        <taxon>Mycosphaerellaceae</taxon>
        <taxon>Pseudocercospora</taxon>
    </lineage>
</organism>
<evidence type="ECO:0000313" key="2">
    <source>
        <dbReference type="EMBL" id="EME83128.1"/>
    </source>
</evidence>
<feature type="compositionally biased region" description="Basic and acidic residues" evidence="1">
    <location>
        <begin position="119"/>
        <end position="130"/>
    </location>
</feature>
<name>M3B164_PSEFD</name>
<feature type="compositionally biased region" description="Polar residues" evidence="1">
    <location>
        <begin position="215"/>
        <end position="228"/>
    </location>
</feature>
<feature type="compositionally biased region" description="Acidic residues" evidence="1">
    <location>
        <begin position="199"/>
        <end position="214"/>
    </location>
</feature>
<gene>
    <name evidence="2" type="ORF">MYCFIDRAFT_196494</name>
</gene>
<reference evidence="2 3" key="1">
    <citation type="journal article" date="2012" name="PLoS Pathog.">
        <title>Diverse lifestyles and strategies of plant pathogenesis encoded in the genomes of eighteen Dothideomycetes fungi.</title>
        <authorList>
            <person name="Ohm R.A."/>
            <person name="Feau N."/>
            <person name="Henrissat B."/>
            <person name="Schoch C.L."/>
            <person name="Horwitz B.A."/>
            <person name="Barry K.W."/>
            <person name="Condon B.J."/>
            <person name="Copeland A.C."/>
            <person name="Dhillon B."/>
            <person name="Glaser F."/>
            <person name="Hesse C.N."/>
            <person name="Kosti I."/>
            <person name="LaButti K."/>
            <person name="Lindquist E.A."/>
            <person name="Lucas S."/>
            <person name="Salamov A.A."/>
            <person name="Bradshaw R.E."/>
            <person name="Ciuffetti L."/>
            <person name="Hamelin R.C."/>
            <person name="Kema G.H.J."/>
            <person name="Lawrence C."/>
            <person name="Scott J.A."/>
            <person name="Spatafora J.W."/>
            <person name="Turgeon B.G."/>
            <person name="de Wit P.J.G.M."/>
            <person name="Zhong S."/>
            <person name="Goodwin S.B."/>
            <person name="Grigoriev I.V."/>
        </authorList>
    </citation>
    <scope>NUCLEOTIDE SEQUENCE [LARGE SCALE GENOMIC DNA]</scope>
    <source>
        <strain evidence="2 3">CIRAD86</strain>
    </source>
</reference>
<dbReference type="GeneID" id="19335587"/>